<dbReference type="OrthoDB" id="1667323at2"/>
<dbReference type="EMBL" id="ACLA01000006">
    <property type="protein sequence ID" value="EEQ49241.1"/>
    <property type="molecule type" value="Genomic_DNA"/>
</dbReference>
<protein>
    <recommendedName>
        <fullName evidence="4">UVR domain-containing protein</fullName>
    </recommendedName>
</protein>
<organism evidence="2 3">
    <name type="scientific">Selenomonas flueggei ATCC 43531</name>
    <dbReference type="NCBI Taxonomy" id="638302"/>
    <lineage>
        <taxon>Bacteria</taxon>
        <taxon>Bacillati</taxon>
        <taxon>Bacillota</taxon>
        <taxon>Negativicutes</taxon>
        <taxon>Selenomonadales</taxon>
        <taxon>Selenomonadaceae</taxon>
        <taxon>Selenomonas</taxon>
    </lineage>
</organism>
<dbReference type="HOGENOM" id="CLU_2604062_0_0_9"/>
<proteinExistence type="predicted"/>
<reference evidence="2 3" key="1">
    <citation type="submission" date="2009-04" db="EMBL/GenBank/DDBJ databases">
        <authorList>
            <person name="Qin X."/>
            <person name="Bachman B."/>
            <person name="Battles P."/>
            <person name="Bell A."/>
            <person name="Bess C."/>
            <person name="Bickham C."/>
            <person name="Chaboub L."/>
            <person name="Chen D."/>
            <person name="Coyle M."/>
            <person name="Deiros D.R."/>
            <person name="Dinh H."/>
            <person name="Forbes L."/>
            <person name="Fowler G."/>
            <person name="Francisco L."/>
            <person name="Fu Q."/>
            <person name="Gubbala S."/>
            <person name="Hale W."/>
            <person name="Han Y."/>
            <person name="Hemphill L."/>
            <person name="Highlander S.K."/>
            <person name="Hirani K."/>
            <person name="Hogues M."/>
            <person name="Jackson L."/>
            <person name="Jakkamsetti A."/>
            <person name="Javaid M."/>
            <person name="Jiang H."/>
            <person name="Korchina V."/>
            <person name="Kovar C."/>
            <person name="Lara F."/>
            <person name="Lee S."/>
            <person name="Mata R."/>
            <person name="Mathew T."/>
            <person name="Moen C."/>
            <person name="Morales K."/>
            <person name="Munidasa M."/>
            <person name="Nazareth L."/>
            <person name="Ngo R."/>
            <person name="Nguyen L."/>
            <person name="Okwuonu G."/>
            <person name="Ongeri F."/>
            <person name="Patil S."/>
            <person name="Petrosino J."/>
            <person name="Pham C."/>
            <person name="Pham P."/>
            <person name="Pu L.-L."/>
            <person name="Puazo M."/>
            <person name="Raj R."/>
            <person name="Reid J."/>
            <person name="Rouhana J."/>
            <person name="Saada N."/>
            <person name="Shang Y."/>
            <person name="Simmons D."/>
            <person name="Thornton R."/>
            <person name="Warren J."/>
            <person name="Weissenberger G."/>
            <person name="Zhang J."/>
            <person name="Zhang L."/>
            <person name="Zhou C."/>
            <person name="Zhu D."/>
            <person name="Muzny D."/>
            <person name="Worley K."/>
            <person name="Gibbs R."/>
        </authorList>
    </citation>
    <scope>NUCLEOTIDE SEQUENCE [LARGE SCALE GENOMIC DNA]</scope>
    <source>
        <strain evidence="2 3">ATCC 43531</strain>
    </source>
</reference>
<feature type="region of interest" description="Disordered" evidence="1">
    <location>
        <begin position="54"/>
        <end position="76"/>
    </location>
</feature>
<comment type="caution">
    <text evidence="2">The sequence shown here is derived from an EMBL/GenBank/DDBJ whole genome shotgun (WGS) entry which is preliminary data.</text>
</comment>
<dbReference type="STRING" id="638302.HMPREF0908_0557"/>
<gene>
    <name evidence="2" type="ORF">HMPREF0908_0557</name>
</gene>
<evidence type="ECO:0000313" key="2">
    <source>
        <dbReference type="EMBL" id="EEQ49241.1"/>
    </source>
</evidence>
<dbReference type="Proteomes" id="UP000005309">
    <property type="component" value="Unassembled WGS sequence"/>
</dbReference>
<keyword evidence="3" id="KW-1185">Reference proteome</keyword>
<evidence type="ECO:0000313" key="3">
    <source>
        <dbReference type="Proteomes" id="UP000005309"/>
    </source>
</evidence>
<evidence type="ECO:0008006" key="4">
    <source>
        <dbReference type="Google" id="ProtNLM"/>
    </source>
</evidence>
<evidence type="ECO:0000256" key="1">
    <source>
        <dbReference type="SAM" id="MobiDB-lite"/>
    </source>
</evidence>
<sequence length="76" mass="8660">MYMAQDSSDAIRRIEADIRTLDARMLRALGDLDYETCRCEKRALETALHTLRKQREHGTDAAFSQNSASSDRIKGK</sequence>
<dbReference type="AlphaFoldDB" id="C4V1V4"/>
<accession>C4V1V4</accession>
<name>C4V1V4_9FIRM</name>